<reference evidence="14" key="1">
    <citation type="journal article" date="2014" name="Int. J. Syst. Evol. Microbiol.">
        <title>Complete genome sequence of Corynebacterium casei LMG S-19264T (=DSM 44701T), isolated from a smear-ripened cheese.</title>
        <authorList>
            <consortium name="US DOE Joint Genome Institute (JGI-PGF)"/>
            <person name="Walter F."/>
            <person name="Albersmeier A."/>
            <person name="Kalinowski J."/>
            <person name="Ruckert C."/>
        </authorList>
    </citation>
    <scope>NUCLEOTIDE SEQUENCE</scope>
    <source>
        <strain evidence="14">JCM 31740</strain>
    </source>
</reference>
<accession>A0A348B391</accession>
<dbReference type="SUPFAM" id="SSF50249">
    <property type="entry name" value="Nucleic acid-binding proteins"/>
    <property type="match status" value="1"/>
</dbReference>
<dbReference type="Gene3D" id="2.40.50.140">
    <property type="entry name" value="Nucleic acid-binding proteins"/>
    <property type="match status" value="1"/>
</dbReference>
<evidence type="ECO:0000313" key="13">
    <source>
        <dbReference type="EMBL" id="BBD72643.1"/>
    </source>
</evidence>
<proteinExistence type="inferred from homology"/>
<evidence type="ECO:0000256" key="3">
    <source>
        <dbReference type="ARBA" id="ARBA00006016"/>
    </source>
</evidence>
<evidence type="ECO:0000256" key="2">
    <source>
        <dbReference type="ARBA" id="ARBA00004496"/>
    </source>
</evidence>
<dbReference type="FunFam" id="2.30.30.30:FF:000038">
    <property type="entry name" value="Translation initiation factor 5A"/>
    <property type="match status" value="1"/>
</dbReference>
<dbReference type="PANTHER" id="PTHR11673">
    <property type="entry name" value="TRANSLATION INITIATION FACTOR 5A FAMILY MEMBER"/>
    <property type="match status" value="1"/>
</dbReference>
<dbReference type="SUPFAM" id="SSF50104">
    <property type="entry name" value="Translation proteins SH3-like domain"/>
    <property type="match status" value="1"/>
</dbReference>
<dbReference type="NCBIfam" id="TIGR00037">
    <property type="entry name" value="eIF_5A"/>
    <property type="match status" value="1"/>
</dbReference>
<keyword evidence="5 11" id="KW-0963">Cytoplasm</keyword>
<dbReference type="GO" id="GO:0045905">
    <property type="term" value="P:positive regulation of translational termination"/>
    <property type="evidence" value="ECO:0007669"/>
    <property type="project" value="InterPro"/>
</dbReference>
<dbReference type="InterPro" id="IPR020189">
    <property type="entry name" value="IF5A_C"/>
</dbReference>
<evidence type="ECO:0000256" key="7">
    <source>
        <dbReference type="ARBA" id="ARBA00022917"/>
    </source>
</evidence>
<dbReference type="FunFam" id="2.40.50.140:FF:000334">
    <property type="entry name" value="Translation initiation factor 5A"/>
    <property type="match status" value="1"/>
</dbReference>
<evidence type="ECO:0000256" key="1">
    <source>
        <dbReference type="ARBA" id="ARBA00003980"/>
    </source>
</evidence>
<dbReference type="Pfam" id="PF21485">
    <property type="entry name" value="IF5A-like_N"/>
    <property type="match status" value="1"/>
</dbReference>
<dbReference type="PIRSF" id="PIRSF003025">
    <property type="entry name" value="eIF5A"/>
    <property type="match status" value="1"/>
</dbReference>
<reference evidence="15" key="2">
    <citation type="submission" date="2018-04" db="EMBL/GenBank/DDBJ databases">
        <title>Complete genome sequence of Sulfodiicoccus acidiphilus strain HS-1.</title>
        <authorList>
            <person name="Sakai H.D."/>
            <person name="Kurosawa N."/>
        </authorList>
    </citation>
    <scope>NUCLEOTIDE SEQUENCE [LARGE SCALE GENOMIC DNA]</scope>
    <source>
        <strain evidence="15">HS-1</strain>
    </source>
</reference>
<comment type="function">
    <text evidence="1 11">Functions by promoting the formation of the first peptide bond.</text>
</comment>
<dbReference type="Pfam" id="PF01287">
    <property type="entry name" value="eIF-5a"/>
    <property type="match status" value="1"/>
</dbReference>
<dbReference type="GO" id="GO:0003746">
    <property type="term" value="F:translation elongation factor activity"/>
    <property type="evidence" value="ECO:0007669"/>
    <property type="project" value="InterPro"/>
</dbReference>
<sequence>MKYGLSDSGIMSVNYTTVGELKVGSYVIIDGEPCRVVDITKAKTGKHGAAKANVVAVSVFNNAKKTLMAPVDQQVEVPIVEKHIGQILANTGDRIQLMDLETYETFDIDMPTEEEFKDKIKPGAEVEYWVIMNRKKIVRVK</sequence>
<dbReference type="EMBL" id="AP018553">
    <property type="protein sequence ID" value="BBD72643.1"/>
    <property type="molecule type" value="Genomic_DNA"/>
</dbReference>
<dbReference type="Gene3D" id="2.30.30.30">
    <property type="match status" value="1"/>
</dbReference>
<evidence type="ECO:0000256" key="5">
    <source>
        <dbReference type="ARBA" id="ARBA00022490"/>
    </source>
</evidence>
<keyword evidence="6 11" id="KW-0396">Initiation factor</keyword>
<dbReference type="SMART" id="SM01376">
    <property type="entry name" value="eIF-5a"/>
    <property type="match status" value="1"/>
</dbReference>
<dbReference type="InterPro" id="IPR019769">
    <property type="entry name" value="Trans_elong_IF5A_hypusine_site"/>
</dbReference>
<dbReference type="InterPro" id="IPR012340">
    <property type="entry name" value="NA-bd_OB-fold"/>
</dbReference>
<dbReference type="CDD" id="cd04467">
    <property type="entry name" value="S1_aIF5A"/>
    <property type="match status" value="1"/>
</dbReference>
<dbReference type="AlphaFoldDB" id="A0A348B391"/>
<reference evidence="14" key="4">
    <citation type="submission" date="2020-09" db="EMBL/GenBank/DDBJ databases">
        <authorList>
            <person name="Sun Q."/>
            <person name="Ohkuma M."/>
        </authorList>
    </citation>
    <scope>NUCLEOTIDE SEQUENCE</scope>
    <source>
        <strain evidence="14">JCM 31740</strain>
    </source>
</reference>
<dbReference type="KEGG" id="sacd:HS1genome_1032"/>
<dbReference type="GO" id="GO:0003743">
    <property type="term" value="F:translation initiation factor activity"/>
    <property type="evidence" value="ECO:0007669"/>
    <property type="project" value="UniProtKB-UniRule"/>
</dbReference>
<feature type="domain" description="Translation initiation factor 5A C-terminal" evidence="12">
    <location>
        <begin position="79"/>
        <end position="141"/>
    </location>
</feature>
<dbReference type="InterPro" id="IPR014722">
    <property type="entry name" value="Rib_uL2_dom2"/>
</dbReference>
<dbReference type="GO" id="GO:0005737">
    <property type="term" value="C:cytoplasm"/>
    <property type="evidence" value="ECO:0007669"/>
    <property type="project" value="UniProtKB-SubCell"/>
</dbReference>
<dbReference type="InterPro" id="IPR022847">
    <property type="entry name" value="Transl_elong_IF5A_arc"/>
</dbReference>
<dbReference type="GO" id="GO:0003723">
    <property type="term" value="F:RNA binding"/>
    <property type="evidence" value="ECO:0007669"/>
    <property type="project" value="InterPro"/>
</dbReference>
<evidence type="ECO:0000256" key="4">
    <source>
        <dbReference type="ARBA" id="ARBA00016327"/>
    </source>
</evidence>
<keyword evidence="8 11" id="KW-0385">Hypusine</keyword>
<dbReference type="PROSITE" id="PS00302">
    <property type="entry name" value="IF5A_HYPUSINE"/>
    <property type="match status" value="1"/>
</dbReference>
<dbReference type="GO" id="GO:0045901">
    <property type="term" value="P:positive regulation of translational elongation"/>
    <property type="evidence" value="ECO:0007669"/>
    <property type="project" value="InterPro"/>
</dbReference>
<dbReference type="InterPro" id="IPR001884">
    <property type="entry name" value="IF5A-like"/>
</dbReference>
<evidence type="ECO:0000256" key="6">
    <source>
        <dbReference type="ARBA" id="ARBA00022540"/>
    </source>
</evidence>
<comment type="similarity">
    <text evidence="3 11">Belongs to the eIF-5A family.</text>
</comment>
<evidence type="ECO:0000313" key="15">
    <source>
        <dbReference type="Proteomes" id="UP000276741"/>
    </source>
</evidence>
<evidence type="ECO:0000256" key="11">
    <source>
        <dbReference type="HAMAP-Rule" id="MF_00085"/>
    </source>
</evidence>
<dbReference type="Proteomes" id="UP000276741">
    <property type="component" value="Chromosome"/>
</dbReference>
<dbReference type="HAMAP" id="MF_00085">
    <property type="entry name" value="eIF_5A"/>
    <property type="match status" value="1"/>
</dbReference>
<evidence type="ECO:0000256" key="10">
    <source>
        <dbReference type="ARBA" id="ARBA00032163"/>
    </source>
</evidence>
<evidence type="ECO:0000256" key="8">
    <source>
        <dbReference type="ARBA" id="ARBA00023071"/>
    </source>
</evidence>
<name>A0A348B391_9CREN</name>
<dbReference type="Proteomes" id="UP000616143">
    <property type="component" value="Unassembled WGS sequence"/>
</dbReference>
<gene>
    <name evidence="11" type="primary">eif5a</name>
    <name evidence="14" type="ORF">GCM10007116_11720</name>
    <name evidence="13" type="ORF">HS1genome_1032</name>
</gene>
<evidence type="ECO:0000259" key="12">
    <source>
        <dbReference type="SMART" id="SM01376"/>
    </source>
</evidence>
<dbReference type="GO" id="GO:0043022">
    <property type="term" value="F:ribosome binding"/>
    <property type="evidence" value="ECO:0007669"/>
    <property type="project" value="InterPro"/>
</dbReference>
<evidence type="ECO:0000256" key="9">
    <source>
        <dbReference type="ARBA" id="ARBA00032030"/>
    </source>
</evidence>
<dbReference type="NCBIfam" id="NF003076">
    <property type="entry name" value="PRK03999.1"/>
    <property type="match status" value="1"/>
</dbReference>
<evidence type="ECO:0000313" key="14">
    <source>
        <dbReference type="EMBL" id="GGT95760.1"/>
    </source>
</evidence>
<keyword evidence="7 11" id="KW-0648">Protein biosynthesis</keyword>
<dbReference type="EMBL" id="BMQS01000009">
    <property type="protein sequence ID" value="GGT95760.1"/>
    <property type="molecule type" value="Genomic_DNA"/>
</dbReference>
<comment type="subcellular location">
    <subcellularLocation>
        <location evidence="2 11">Cytoplasm</location>
    </subcellularLocation>
</comment>
<reference evidence="13" key="3">
    <citation type="journal article" date="2019" name="BMC Res. Notes">
        <title>Complete genome sequence of the Sulfodiicoccus acidiphilus strain HS-1T, the first crenarchaeon that lacks polB3, isolated from an acidic hot spring in Ohwaku-dani, Hakone, Japan.</title>
        <authorList>
            <person name="Sakai H.D."/>
            <person name="Kurosawa N."/>
        </authorList>
    </citation>
    <scope>NUCLEOTIDE SEQUENCE</scope>
    <source>
        <strain evidence="13">HS-1</strain>
    </source>
</reference>
<dbReference type="InterPro" id="IPR048670">
    <property type="entry name" value="IF5A-like_N"/>
</dbReference>
<keyword evidence="15" id="KW-1185">Reference proteome</keyword>
<dbReference type="InterPro" id="IPR008991">
    <property type="entry name" value="Translation_prot_SH3-like_sf"/>
</dbReference>
<feature type="modified residue" description="Hypusine" evidence="11">
    <location>
        <position position="46"/>
    </location>
</feature>
<organism evidence="13 15">
    <name type="scientific">Sulfodiicoccus acidiphilus</name>
    <dbReference type="NCBI Taxonomy" id="1670455"/>
    <lineage>
        <taxon>Archaea</taxon>
        <taxon>Thermoproteota</taxon>
        <taxon>Thermoprotei</taxon>
        <taxon>Sulfolobales</taxon>
        <taxon>Sulfolobaceae</taxon>
        <taxon>Sulfodiicoccus</taxon>
    </lineage>
</organism>
<protein>
    <recommendedName>
        <fullName evidence="4 11">Translation initiation factor 5A</fullName>
    </recommendedName>
    <alternativeName>
        <fullName evidence="10 11">Hypusine-containing protein</fullName>
    </alternativeName>
    <alternativeName>
        <fullName evidence="9 11">eIF-5A</fullName>
    </alternativeName>
</protein>